<dbReference type="Gene3D" id="2.40.160.130">
    <property type="entry name" value="Capsule assembly protein Wzi"/>
    <property type="match status" value="1"/>
</dbReference>
<keyword evidence="1" id="KW-0732">Signal</keyword>
<evidence type="ECO:0000313" key="2">
    <source>
        <dbReference type="EMBL" id="GEJ55446.1"/>
    </source>
</evidence>
<sequence length="487" mass="51384">MRLTLLLLTVLLLLAAAPAEGWPPASPLLPPDHWAVRAAERLHEVGLAPDWLPAQRAAPLRVVGTALSEAAARAAREAPRWAPLARAWAARFAAEFPRALAADGVRLAGAEVGAGAQLGHVAEPKPAAPQPGFVALTAPADAAMAEASAAALLGEHLAAGARLQVDTSDVAFPAAELVGALGPWALSVGRGPVGYGPNELGAVVTSGAVPLDRVELMTTAPLRLPGPLEVLGDFALDTALARFDEARHPYDPLLWTFQLQWRPHPRLTLAASRGLMFGGKNWEGIPTKNVPLSLLGIKNFNENNVYSGSVQVRLPTEAWLPLTAKVEWGSDDNPGALVQWPGLVAGLSAPMLGSLPAALGVEYAYFGKGPFGYHTPFGWYAHGQYTGGWVTGQTPLGDPLGGNGRALRLLGAADLWDARIRLTGAGWVQERSPDNLYAPSAAGRSVGGRGEAELRQDRWAVALRGGYERGEQGWSRGELTAMARFFL</sequence>
<accession>A0A7I9VGC5</accession>
<dbReference type="EMBL" id="BJTG01000001">
    <property type="protein sequence ID" value="GEJ55446.1"/>
    <property type="molecule type" value="Genomic_DNA"/>
</dbReference>
<comment type="caution">
    <text evidence="2">The sequence shown here is derived from an EMBL/GenBank/DDBJ whole genome shotgun (WGS) entry which is preliminary data.</text>
</comment>
<feature type="chain" id="PRO_5029545943" description="Capsule assembly protein Wzi" evidence="1">
    <location>
        <begin position="22"/>
        <end position="487"/>
    </location>
</feature>
<proteinExistence type="predicted"/>
<feature type="signal peptide" evidence="1">
    <location>
        <begin position="1"/>
        <end position="21"/>
    </location>
</feature>
<dbReference type="AlphaFoldDB" id="A0A7I9VGC5"/>
<keyword evidence="3" id="KW-1185">Reference proteome</keyword>
<evidence type="ECO:0000256" key="1">
    <source>
        <dbReference type="SAM" id="SignalP"/>
    </source>
</evidence>
<dbReference type="InterPro" id="IPR038636">
    <property type="entry name" value="Wzi_sf"/>
</dbReference>
<reference evidence="3" key="1">
    <citation type="journal article" date="2020" name="Appl. Environ. Microbiol.">
        <title>Diazotrophic Anaeromyxobacter Isolates from Soils.</title>
        <authorList>
            <person name="Masuda Y."/>
            <person name="Yamanaka H."/>
            <person name="Xu Z.X."/>
            <person name="Shiratori Y."/>
            <person name="Aono T."/>
            <person name="Amachi S."/>
            <person name="Senoo K."/>
            <person name="Itoh H."/>
        </authorList>
    </citation>
    <scope>NUCLEOTIDE SEQUENCE [LARGE SCALE GENOMIC DNA]</scope>
    <source>
        <strain evidence="3">R267</strain>
    </source>
</reference>
<protein>
    <recommendedName>
        <fullName evidence="4">Capsule assembly protein Wzi</fullName>
    </recommendedName>
</protein>
<dbReference type="Pfam" id="PF14052">
    <property type="entry name" value="Caps_assemb_Wzi"/>
    <property type="match status" value="1"/>
</dbReference>
<evidence type="ECO:0008006" key="4">
    <source>
        <dbReference type="Google" id="ProtNLM"/>
    </source>
</evidence>
<dbReference type="InterPro" id="IPR026950">
    <property type="entry name" value="Caps_assemb_Wzi"/>
</dbReference>
<organism evidence="2 3">
    <name type="scientific">Anaeromyxobacter diazotrophicus</name>
    <dbReference type="NCBI Taxonomy" id="2590199"/>
    <lineage>
        <taxon>Bacteria</taxon>
        <taxon>Pseudomonadati</taxon>
        <taxon>Myxococcota</taxon>
        <taxon>Myxococcia</taxon>
        <taxon>Myxococcales</taxon>
        <taxon>Cystobacterineae</taxon>
        <taxon>Anaeromyxobacteraceae</taxon>
        <taxon>Anaeromyxobacter</taxon>
    </lineage>
</organism>
<name>A0A7I9VGC5_9BACT</name>
<gene>
    <name evidence="2" type="ORF">AMYX_01870</name>
</gene>
<dbReference type="RefSeq" id="WP_176062243.1">
    <property type="nucleotide sequence ID" value="NZ_BJTG01000001.1"/>
</dbReference>
<evidence type="ECO:0000313" key="3">
    <source>
        <dbReference type="Proteomes" id="UP000503640"/>
    </source>
</evidence>
<dbReference type="Proteomes" id="UP000503640">
    <property type="component" value="Unassembled WGS sequence"/>
</dbReference>